<dbReference type="SMART" id="SM00257">
    <property type="entry name" value="LysM"/>
    <property type="match status" value="4"/>
</dbReference>
<feature type="signal peptide" evidence="1">
    <location>
        <begin position="1"/>
        <end position="21"/>
    </location>
</feature>
<dbReference type="PANTHER" id="PTHR33734">
    <property type="entry name" value="LYSM DOMAIN-CONTAINING GPI-ANCHORED PROTEIN 2"/>
    <property type="match status" value="1"/>
</dbReference>
<feature type="chain" id="PRO_5045651287" evidence="1">
    <location>
        <begin position="22"/>
        <end position="643"/>
    </location>
</feature>
<dbReference type="CDD" id="cd00118">
    <property type="entry name" value="LysM"/>
    <property type="match status" value="2"/>
</dbReference>
<dbReference type="CDD" id="cd06268">
    <property type="entry name" value="PBP1_ABC_transporter_LIVBP-like"/>
    <property type="match status" value="1"/>
</dbReference>
<dbReference type="InterPro" id="IPR036779">
    <property type="entry name" value="LysM_dom_sf"/>
</dbReference>
<dbReference type="InterPro" id="IPR018392">
    <property type="entry name" value="LysM"/>
</dbReference>
<sequence>MNRFFLVLILVFAFGYQSIQAQNFSTHQVKKGESIEAIAKRYFISTADIYKLNPDARKELKPNTILIIPLSKASKPEEVSTTKELKGFKTHKTGRKETLYSLAKEYDIAEDEIKKYNTFLYANPLRKGDKLKIPVFKITEVVKKTESTKMYKVLSKEGKWRVAYKFGITVKELEDLNPDMGEALREGQMLKVPNIKTEEEKEVDEKYSYYKVLPKEGFYRLKLKLGIDQETLESLNPELKETGLKVGMVLKTPFSKVASSLEETAKKVDLTTEIKTYKNKHIALMLPFRLNRVDMDSSLGISDQISKDPYLDVSLDFHSGVLVAIDSLKALGISLKVDVYDTKYDANEVSTILNTNNFDDVDAVIGPLTPNTFNRAASELKKTNTPIISPIGENLNLYDNVFQAKPSNDLLKEKVINFVKSDSTVNNIIIVSDTKHATTASYILQHFSQAKQVRSRKDKNGKDQYYIMIEDIRGSLKPGKNVVFIETASEGLASNVSSILNSLIQSENKNTGRSKVDIVLVTTNFNSAFEGDEISNDHLSSLSFHYATISKPYNSEEANSFIKKYESMYNSTPNSRAVKGFDLTMDVVLRLVTSDDMYLSVNQSPLTKYVENKFAYKKKPFGGYYNDSVYLVKYHDLSIVEVE</sequence>
<dbReference type="Proteomes" id="UP001589585">
    <property type="component" value="Unassembled WGS sequence"/>
</dbReference>
<proteinExistence type="predicted"/>
<dbReference type="PROSITE" id="PS51782">
    <property type="entry name" value="LYSM"/>
    <property type="match status" value="2"/>
</dbReference>
<name>A0ABV5FAL5_9FLAO</name>
<comment type="caution">
    <text evidence="3">The sequence shown here is derived from an EMBL/GenBank/DDBJ whole genome shotgun (WGS) entry which is preliminary data.</text>
</comment>
<dbReference type="InterPro" id="IPR028082">
    <property type="entry name" value="Peripla_BP_I"/>
</dbReference>
<evidence type="ECO:0000256" key="1">
    <source>
        <dbReference type="SAM" id="SignalP"/>
    </source>
</evidence>
<evidence type="ECO:0000313" key="4">
    <source>
        <dbReference type="Proteomes" id="UP001589585"/>
    </source>
</evidence>
<protein>
    <submittedName>
        <fullName evidence="3">LysM peptidoglycan-binding domain-containing protein</fullName>
    </submittedName>
</protein>
<feature type="domain" description="LysM" evidence="2">
    <location>
        <begin position="89"/>
        <end position="133"/>
    </location>
</feature>
<dbReference type="Pfam" id="PF01476">
    <property type="entry name" value="LysM"/>
    <property type="match status" value="4"/>
</dbReference>
<dbReference type="Gene3D" id="3.10.350.10">
    <property type="entry name" value="LysM domain"/>
    <property type="match status" value="3"/>
</dbReference>
<reference evidence="3 4" key="1">
    <citation type="submission" date="2024-09" db="EMBL/GenBank/DDBJ databases">
        <authorList>
            <person name="Sun Q."/>
            <person name="Mori K."/>
        </authorList>
    </citation>
    <scope>NUCLEOTIDE SEQUENCE [LARGE SCALE GENOMIC DNA]</scope>
    <source>
        <strain evidence="3 4">CECT 8622</strain>
    </source>
</reference>
<dbReference type="SUPFAM" id="SSF53822">
    <property type="entry name" value="Periplasmic binding protein-like I"/>
    <property type="match status" value="1"/>
</dbReference>
<evidence type="ECO:0000259" key="2">
    <source>
        <dbReference type="PROSITE" id="PS51782"/>
    </source>
</evidence>
<keyword evidence="4" id="KW-1185">Reference proteome</keyword>
<dbReference type="SUPFAM" id="SSF54106">
    <property type="entry name" value="LysM domain"/>
    <property type="match status" value="3"/>
</dbReference>
<feature type="domain" description="LysM" evidence="2">
    <location>
        <begin position="25"/>
        <end position="68"/>
    </location>
</feature>
<accession>A0ABV5FAL5</accession>
<organism evidence="3 4">
    <name type="scientific">Mariniflexile ostreae</name>
    <dbReference type="NCBI Taxonomy" id="1520892"/>
    <lineage>
        <taxon>Bacteria</taxon>
        <taxon>Pseudomonadati</taxon>
        <taxon>Bacteroidota</taxon>
        <taxon>Flavobacteriia</taxon>
        <taxon>Flavobacteriales</taxon>
        <taxon>Flavobacteriaceae</taxon>
        <taxon>Mariniflexile</taxon>
    </lineage>
</organism>
<keyword evidence="1" id="KW-0732">Signal</keyword>
<gene>
    <name evidence="3" type="ORF">ACFFU9_06685</name>
</gene>
<dbReference type="Gene3D" id="3.40.50.2300">
    <property type="match status" value="2"/>
</dbReference>
<dbReference type="RefSeq" id="WP_379860626.1">
    <property type="nucleotide sequence ID" value="NZ_JBHMFC010000021.1"/>
</dbReference>
<dbReference type="PANTHER" id="PTHR33734:SF22">
    <property type="entry name" value="MEMBRANE-BOUND LYTIC MUREIN TRANSGLYCOSYLASE D"/>
    <property type="match status" value="1"/>
</dbReference>
<dbReference type="EMBL" id="JBHMFC010000021">
    <property type="protein sequence ID" value="MFB9056429.1"/>
    <property type="molecule type" value="Genomic_DNA"/>
</dbReference>
<evidence type="ECO:0000313" key="3">
    <source>
        <dbReference type="EMBL" id="MFB9056429.1"/>
    </source>
</evidence>